<comment type="caution">
    <text evidence="1">The sequence shown here is derived from an EMBL/GenBank/DDBJ whole genome shotgun (WGS) entry which is preliminary data.</text>
</comment>
<dbReference type="EMBL" id="RCHU02000011">
    <property type="protein sequence ID" value="KAL3576171.1"/>
    <property type="molecule type" value="Genomic_DNA"/>
</dbReference>
<organism evidence="1 2">
    <name type="scientific">Populus alba</name>
    <name type="common">White poplar</name>
    <dbReference type="NCBI Taxonomy" id="43335"/>
    <lineage>
        <taxon>Eukaryota</taxon>
        <taxon>Viridiplantae</taxon>
        <taxon>Streptophyta</taxon>
        <taxon>Embryophyta</taxon>
        <taxon>Tracheophyta</taxon>
        <taxon>Spermatophyta</taxon>
        <taxon>Magnoliopsida</taxon>
        <taxon>eudicotyledons</taxon>
        <taxon>Gunneridae</taxon>
        <taxon>Pentapetalae</taxon>
        <taxon>rosids</taxon>
        <taxon>fabids</taxon>
        <taxon>Malpighiales</taxon>
        <taxon>Salicaceae</taxon>
        <taxon>Saliceae</taxon>
        <taxon>Populus</taxon>
    </lineage>
</organism>
<reference evidence="1 2" key="1">
    <citation type="journal article" date="2024" name="Plant Biotechnol. J.">
        <title>Genome and CRISPR/Cas9 system of a widespread forest tree (Populus alba) in the world.</title>
        <authorList>
            <person name="Liu Y.J."/>
            <person name="Jiang P.F."/>
            <person name="Han X.M."/>
            <person name="Li X.Y."/>
            <person name="Wang H.M."/>
            <person name="Wang Y.J."/>
            <person name="Wang X.X."/>
            <person name="Zeng Q.Y."/>
        </authorList>
    </citation>
    <scope>NUCLEOTIDE SEQUENCE [LARGE SCALE GENOMIC DNA]</scope>
    <source>
        <strain evidence="2">cv. PAL-ZL1</strain>
    </source>
</reference>
<evidence type="ECO:0000313" key="2">
    <source>
        <dbReference type="Proteomes" id="UP000309997"/>
    </source>
</evidence>
<sequence>MMLNPLVSSPSLYDIASTPGVAADVSHINSRTDQVLSGCRVWWSRTTSGSNRGIGYCDYSCRCSKKTRNDS</sequence>
<name>A0ACC4BD24_POPAL</name>
<gene>
    <name evidence="1" type="ORF">D5086_021454</name>
</gene>
<dbReference type="Proteomes" id="UP000309997">
    <property type="component" value="Unassembled WGS sequence"/>
</dbReference>
<protein>
    <submittedName>
        <fullName evidence="1">Uncharacterized protein</fullName>
    </submittedName>
</protein>
<keyword evidence="2" id="KW-1185">Reference proteome</keyword>
<accession>A0ACC4BD24</accession>
<proteinExistence type="predicted"/>
<evidence type="ECO:0000313" key="1">
    <source>
        <dbReference type="EMBL" id="KAL3576171.1"/>
    </source>
</evidence>